<gene>
    <name evidence="2" type="ORF">LANO_0B02564G</name>
</gene>
<feature type="region of interest" description="Disordered" evidence="1">
    <location>
        <begin position="1"/>
        <end position="74"/>
    </location>
</feature>
<feature type="compositionally biased region" description="Basic and acidic residues" evidence="1">
    <location>
        <begin position="7"/>
        <end position="17"/>
    </location>
</feature>
<dbReference type="EMBL" id="LT598450">
    <property type="protein sequence ID" value="SCU81291.1"/>
    <property type="molecule type" value="Genomic_DNA"/>
</dbReference>
<protein>
    <submittedName>
        <fullName evidence="2">LANO_0B02564g1_1</fullName>
    </submittedName>
</protein>
<dbReference type="AlphaFoldDB" id="A0A1G4IW96"/>
<feature type="compositionally biased region" description="Polar residues" evidence="1">
    <location>
        <begin position="43"/>
        <end position="53"/>
    </location>
</feature>
<feature type="compositionally biased region" description="Basic and acidic residues" evidence="1">
    <location>
        <begin position="494"/>
        <end position="506"/>
    </location>
</feature>
<accession>A0A1G4IW96</accession>
<proteinExistence type="predicted"/>
<dbReference type="Proteomes" id="UP000189911">
    <property type="component" value="Chromosome B"/>
</dbReference>
<evidence type="ECO:0000313" key="2">
    <source>
        <dbReference type="EMBL" id="SCU81291.1"/>
    </source>
</evidence>
<feature type="compositionally biased region" description="Polar residues" evidence="1">
    <location>
        <begin position="424"/>
        <end position="434"/>
    </location>
</feature>
<name>A0A1G4IW96_9SACH</name>
<reference evidence="3" key="1">
    <citation type="submission" date="2016-03" db="EMBL/GenBank/DDBJ databases">
        <authorList>
            <person name="Devillers Hugo."/>
        </authorList>
    </citation>
    <scope>NUCLEOTIDE SEQUENCE [LARGE SCALE GENOMIC DNA]</scope>
</reference>
<feature type="region of interest" description="Disordered" evidence="1">
    <location>
        <begin position="394"/>
        <end position="540"/>
    </location>
</feature>
<feature type="compositionally biased region" description="Basic and acidic residues" evidence="1">
    <location>
        <begin position="59"/>
        <end position="69"/>
    </location>
</feature>
<dbReference type="PANTHER" id="PTHR37287">
    <property type="entry name" value="INO EIGHTY SUBUNIT 1"/>
    <property type="match status" value="1"/>
</dbReference>
<evidence type="ECO:0000313" key="3">
    <source>
        <dbReference type="Proteomes" id="UP000189911"/>
    </source>
</evidence>
<sequence>MGSRVYDPIHDVFQSREDQEDTNSASEVASSLHPGSDDEDGGDSTQSDDNATPANGADLLRRKPREPSKYTRHLKKADGEYFTRREIQYEFLHELCSDRRPLFTNRYQNFFAIAPTEESEHSNVTDDTYVARKFIKNDKLTFSENYLLTVASSTKCSKILRDKLLFDHNIAFSTCALSLLVNTGRLNTTINFFLEMTSQLRTFHSIPCLQRDARDPKSLQDTPRLKSILKNLPKGNGNLALTDFYESPEVGKKLDSNPVNLIFHLCDNSVLVNLKFVQEYVADSANLTFFDILENPDLDPKQRAQFTLWLIYVHLETDMTESAIVASLELFGIEGKFELNSSTDDVDIDTSAEIEFGELQKKKRREFLIKNNRLPHNAYGSQDDNKSLMEQTKLEKSLAEGADAAEEESPSVKRRGSKLGTRGASRTTSKTNLRSSSKSSKESEPESSKSVVKPPVAKRAYRKQVKRPLEQAEDNDTEPPVKEELQKPSALEETEVKTEAKSDPKPDNVPITQPPRKRQKKKTVSASPATQEIRSDLLDEKKKDEMEELIKFDKSEKIADHRTQDAVMQELERSQALARRKREELGLIKMFHEFEDVTMATVIGVRGKKRKKFKDGLLGFETDFIRTINGAKRALLLNRKDQDDSIYRFT</sequence>
<evidence type="ECO:0000256" key="1">
    <source>
        <dbReference type="SAM" id="MobiDB-lite"/>
    </source>
</evidence>
<keyword evidence="3" id="KW-1185">Reference proteome</keyword>
<dbReference type="InterPro" id="IPR038014">
    <property type="entry name" value="Ies1"/>
</dbReference>
<dbReference type="GO" id="GO:0031011">
    <property type="term" value="C:Ino80 complex"/>
    <property type="evidence" value="ECO:0007669"/>
    <property type="project" value="InterPro"/>
</dbReference>
<organism evidence="2 3">
    <name type="scientific">Lachancea nothofagi CBS 11611</name>
    <dbReference type="NCBI Taxonomy" id="1266666"/>
    <lineage>
        <taxon>Eukaryota</taxon>
        <taxon>Fungi</taxon>
        <taxon>Dikarya</taxon>
        <taxon>Ascomycota</taxon>
        <taxon>Saccharomycotina</taxon>
        <taxon>Saccharomycetes</taxon>
        <taxon>Saccharomycetales</taxon>
        <taxon>Saccharomycetaceae</taxon>
        <taxon>Lachancea</taxon>
    </lineage>
</organism>
<dbReference type="PANTHER" id="PTHR37287:SF1">
    <property type="entry name" value="INO EIGHTY SUBUNIT 1"/>
    <property type="match status" value="1"/>
</dbReference>
<dbReference type="OrthoDB" id="5413003at2759"/>